<dbReference type="PROSITE" id="PS51257">
    <property type="entry name" value="PROKAR_LIPOPROTEIN"/>
    <property type="match status" value="1"/>
</dbReference>
<dbReference type="Pfam" id="PF02321">
    <property type="entry name" value="OEP"/>
    <property type="match status" value="2"/>
</dbReference>
<keyword evidence="2" id="KW-0812">Transmembrane</keyword>
<dbReference type="GO" id="GO:0005886">
    <property type="term" value="C:plasma membrane"/>
    <property type="evidence" value="ECO:0007669"/>
    <property type="project" value="UniProtKB-SubCell"/>
</dbReference>
<organism evidence="4 5">
    <name type="scientific">Desulfobulbus oligotrophicus</name>
    <dbReference type="NCBI Taxonomy" id="1909699"/>
    <lineage>
        <taxon>Bacteria</taxon>
        <taxon>Pseudomonadati</taxon>
        <taxon>Thermodesulfobacteriota</taxon>
        <taxon>Desulfobulbia</taxon>
        <taxon>Desulfobulbales</taxon>
        <taxon>Desulfobulbaceae</taxon>
        <taxon>Desulfobulbus</taxon>
    </lineage>
</organism>
<evidence type="ECO:0000256" key="1">
    <source>
        <dbReference type="ARBA" id="ARBA00007613"/>
    </source>
</evidence>
<dbReference type="EMBL" id="CP054140">
    <property type="protein sequence ID" value="QQG65140.1"/>
    <property type="molecule type" value="Genomic_DNA"/>
</dbReference>
<proteinExistence type="inferred from homology"/>
<dbReference type="InterPro" id="IPR010131">
    <property type="entry name" value="MdtP/NodT-like"/>
</dbReference>
<dbReference type="PANTHER" id="PTHR30203">
    <property type="entry name" value="OUTER MEMBRANE CATION EFFLUX PROTEIN"/>
    <property type="match status" value="1"/>
</dbReference>
<dbReference type="RefSeq" id="WP_199263957.1">
    <property type="nucleotide sequence ID" value="NZ_CP054140.1"/>
</dbReference>
<keyword evidence="2" id="KW-0449">Lipoprotein</keyword>
<dbReference type="Gene3D" id="2.20.200.10">
    <property type="entry name" value="Outer membrane efflux proteins (OEP)"/>
    <property type="match status" value="1"/>
</dbReference>
<dbReference type="KEGG" id="dog:HP555_04275"/>
<evidence type="ECO:0000313" key="5">
    <source>
        <dbReference type="Proteomes" id="UP000596092"/>
    </source>
</evidence>
<protein>
    <submittedName>
        <fullName evidence="4">Efflux transporter outer membrane subunit</fullName>
    </submittedName>
</protein>
<evidence type="ECO:0000313" key="4">
    <source>
        <dbReference type="EMBL" id="QQG65140.1"/>
    </source>
</evidence>
<dbReference type="AlphaFoldDB" id="A0A7T5VC36"/>
<name>A0A7T5VC36_9BACT</name>
<dbReference type="SUPFAM" id="SSF56954">
    <property type="entry name" value="Outer membrane efflux proteins (OEP)"/>
    <property type="match status" value="1"/>
</dbReference>
<dbReference type="Gene3D" id="1.20.1600.10">
    <property type="entry name" value="Outer membrane efflux proteins (OEP)"/>
    <property type="match status" value="1"/>
</dbReference>
<keyword evidence="5" id="KW-1185">Reference proteome</keyword>
<evidence type="ECO:0000256" key="3">
    <source>
        <dbReference type="SAM" id="Coils"/>
    </source>
</evidence>
<gene>
    <name evidence="4" type="ORF">HP555_04275</name>
</gene>
<dbReference type="GO" id="GO:0015562">
    <property type="term" value="F:efflux transmembrane transporter activity"/>
    <property type="evidence" value="ECO:0007669"/>
    <property type="project" value="InterPro"/>
</dbReference>
<comment type="similarity">
    <text evidence="1 2">Belongs to the outer membrane factor (OMF) (TC 1.B.17) family.</text>
</comment>
<dbReference type="Proteomes" id="UP000596092">
    <property type="component" value="Chromosome"/>
</dbReference>
<keyword evidence="2" id="KW-0472">Membrane</keyword>
<comment type="subcellular location">
    <subcellularLocation>
        <location evidence="2">Cell membrane</location>
        <topology evidence="2">Lipid-anchor</topology>
    </subcellularLocation>
</comment>
<reference evidence="4 5" key="1">
    <citation type="submission" date="2020-05" db="EMBL/GenBank/DDBJ databases">
        <title>Complete genome of Desulfobulbus oligotrophicus.</title>
        <authorList>
            <person name="Podar M."/>
        </authorList>
    </citation>
    <scope>NUCLEOTIDE SEQUENCE [LARGE SCALE GENOMIC DNA]</scope>
    <source>
        <strain evidence="4 5">Prop6</strain>
    </source>
</reference>
<keyword evidence="2" id="KW-1134">Transmembrane beta strand</keyword>
<dbReference type="PANTHER" id="PTHR30203:SF25">
    <property type="entry name" value="OUTER MEMBRANE PROTEIN-RELATED"/>
    <property type="match status" value="1"/>
</dbReference>
<keyword evidence="3" id="KW-0175">Coiled coil</keyword>
<evidence type="ECO:0000256" key="2">
    <source>
        <dbReference type="RuleBase" id="RU362097"/>
    </source>
</evidence>
<feature type="coiled-coil region" evidence="3">
    <location>
        <begin position="61"/>
        <end position="88"/>
    </location>
</feature>
<accession>A0A7T5VC36</accession>
<keyword evidence="2" id="KW-0564">Palmitate</keyword>
<sequence length="469" mass="50380">MNRSVLFVLLLLLYGCAAVGPDYRPPSLQTPDAWTSAAASGQTASALVHTAWWEGFEAPLLSDLIHRAVRTNLELEQARERIAQARAAVILAGAAGVPQVNTAAAVNRSRQSSNASAAGSGYTSTLYQAGFDVGWEIDVFGGVRRSIQSADAQLEANTEGLHGAILTLLGDVAGNYIDLRINQAQLQVARHNLAAQQHVVGLTTERYQLGLTSYLDVTQAEGQQKATEALIPSFESAIKASMYRLAVLLAEPPGALVNELAADCPLPATTGLLAPGLPADLLSRRPDLRATERLLAAASADIGVATADLYPRFDLTLGLGLQADSSSSFVERASRYWSIVPGVTLPLVDGGKRRAAIDMQQAKYNELLAKYRALYNSALEDVENALTAHYAERTRHHVLDKSVEINEEAVSLALDRYRRGLTTFLDVLTAQQALYTAQSALIESKGRQLISLVVLYKALGGGWQLHRDG</sequence>
<dbReference type="NCBIfam" id="TIGR01845">
    <property type="entry name" value="outer_NodT"/>
    <property type="match status" value="1"/>
</dbReference>
<dbReference type="InterPro" id="IPR003423">
    <property type="entry name" value="OMP_efflux"/>
</dbReference>